<accession>A0A9Q1MGZ4</accession>
<evidence type="ECO:0000313" key="2">
    <source>
        <dbReference type="Proteomes" id="UP001152561"/>
    </source>
</evidence>
<organism evidence="1 2">
    <name type="scientific">Anisodus acutangulus</name>
    <dbReference type="NCBI Taxonomy" id="402998"/>
    <lineage>
        <taxon>Eukaryota</taxon>
        <taxon>Viridiplantae</taxon>
        <taxon>Streptophyta</taxon>
        <taxon>Embryophyta</taxon>
        <taxon>Tracheophyta</taxon>
        <taxon>Spermatophyta</taxon>
        <taxon>Magnoliopsida</taxon>
        <taxon>eudicotyledons</taxon>
        <taxon>Gunneridae</taxon>
        <taxon>Pentapetalae</taxon>
        <taxon>asterids</taxon>
        <taxon>lamiids</taxon>
        <taxon>Solanales</taxon>
        <taxon>Solanaceae</taxon>
        <taxon>Solanoideae</taxon>
        <taxon>Hyoscyameae</taxon>
        <taxon>Anisodus</taxon>
    </lineage>
</organism>
<reference evidence="2" key="1">
    <citation type="journal article" date="2023" name="Proc. Natl. Acad. Sci. U.S.A.">
        <title>Genomic and structural basis for evolution of tropane alkaloid biosynthesis.</title>
        <authorList>
            <person name="Wanga Y.-J."/>
            <person name="Taina T."/>
            <person name="Yua J.-Y."/>
            <person name="Lia J."/>
            <person name="Xua B."/>
            <person name="Chenc J."/>
            <person name="D'Auriad J.C."/>
            <person name="Huanga J.-P."/>
            <person name="Huanga S.-X."/>
        </authorList>
    </citation>
    <scope>NUCLEOTIDE SEQUENCE [LARGE SCALE GENOMIC DNA]</scope>
    <source>
        <strain evidence="2">cv. KIB-2019</strain>
    </source>
</reference>
<name>A0A9Q1MGZ4_9SOLA</name>
<gene>
    <name evidence="1" type="ORF">K7X08_023101</name>
</gene>
<sequence length="88" mass="9902">MVSRLSDFSCFGPCLLLQPHLLKELQRALIFGISIMLLDSWLDQESFELFYPCLCVGFIYVSAGIPFDLLLVNRDGGASLEEIENISE</sequence>
<evidence type="ECO:0000313" key="1">
    <source>
        <dbReference type="EMBL" id="KAJ8556343.1"/>
    </source>
</evidence>
<protein>
    <submittedName>
        <fullName evidence="1">Uncharacterized protein</fullName>
    </submittedName>
</protein>
<dbReference type="Proteomes" id="UP001152561">
    <property type="component" value="Unassembled WGS sequence"/>
</dbReference>
<proteinExistence type="predicted"/>
<comment type="caution">
    <text evidence="1">The sequence shown here is derived from an EMBL/GenBank/DDBJ whole genome shotgun (WGS) entry which is preliminary data.</text>
</comment>
<dbReference type="AlphaFoldDB" id="A0A9Q1MGZ4"/>
<dbReference type="EMBL" id="JAJAGQ010000008">
    <property type="protein sequence ID" value="KAJ8556343.1"/>
    <property type="molecule type" value="Genomic_DNA"/>
</dbReference>
<keyword evidence="2" id="KW-1185">Reference proteome</keyword>